<dbReference type="Pfam" id="PF03171">
    <property type="entry name" value="2OG-FeII_Oxy"/>
    <property type="match status" value="1"/>
</dbReference>
<keyword evidence="2" id="KW-0408">Iron</keyword>
<dbReference type="Gramene" id="TVU14909">
    <property type="protein sequence ID" value="TVU14909"/>
    <property type="gene ID" value="EJB05_38406"/>
</dbReference>
<feature type="non-terminal residue" evidence="4">
    <location>
        <position position="1"/>
    </location>
</feature>
<name>A0A5J9TU82_9POAL</name>
<evidence type="ECO:0000313" key="4">
    <source>
        <dbReference type="EMBL" id="TVU14909.1"/>
    </source>
</evidence>
<dbReference type="EMBL" id="RWGY01000031">
    <property type="protein sequence ID" value="TVU14909.1"/>
    <property type="molecule type" value="Genomic_DNA"/>
</dbReference>
<dbReference type="OrthoDB" id="288590at2759"/>
<dbReference type="Gene3D" id="2.60.120.330">
    <property type="entry name" value="B-lactam Antibiotic, Isopenicillin N Synthase, Chain"/>
    <property type="match status" value="1"/>
</dbReference>
<dbReference type="InterPro" id="IPR027443">
    <property type="entry name" value="IPNS-like_sf"/>
</dbReference>
<gene>
    <name evidence="4" type="ORF">EJB05_38406</name>
</gene>
<dbReference type="SUPFAM" id="SSF51197">
    <property type="entry name" value="Clavaminate synthase-like"/>
    <property type="match status" value="1"/>
</dbReference>
<feature type="domain" description="Isopenicillin N synthase-like Fe(2+) 2OG dioxygenase" evidence="3">
    <location>
        <begin position="19"/>
        <end position="62"/>
    </location>
</feature>
<protein>
    <recommendedName>
        <fullName evidence="3">Isopenicillin N synthase-like Fe(2+) 2OG dioxygenase domain-containing protein</fullName>
    </recommendedName>
</protein>
<keyword evidence="5" id="KW-1185">Reference proteome</keyword>
<evidence type="ECO:0000256" key="2">
    <source>
        <dbReference type="ARBA" id="ARBA00023004"/>
    </source>
</evidence>
<proteinExistence type="predicted"/>
<accession>A0A5J9TU82</accession>
<dbReference type="PANTHER" id="PTHR47991">
    <property type="entry name" value="OXOGLUTARATE/IRON-DEPENDENT DIOXYGENASE"/>
    <property type="match status" value="1"/>
</dbReference>
<keyword evidence="1" id="KW-0479">Metal-binding</keyword>
<organism evidence="4 5">
    <name type="scientific">Eragrostis curvula</name>
    <name type="common">weeping love grass</name>
    <dbReference type="NCBI Taxonomy" id="38414"/>
    <lineage>
        <taxon>Eukaryota</taxon>
        <taxon>Viridiplantae</taxon>
        <taxon>Streptophyta</taxon>
        <taxon>Embryophyta</taxon>
        <taxon>Tracheophyta</taxon>
        <taxon>Spermatophyta</taxon>
        <taxon>Magnoliopsida</taxon>
        <taxon>Liliopsida</taxon>
        <taxon>Poales</taxon>
        <taxon>Poaceae</taxon>
        <taxon>PACMAD clade</taxon>
        <taxon>Chloridoideae</taxon>
        <taxon>Eragrostideae</taxon>
        <taxon>Eragrostidinae</taxon>
        <taxon>Eragrostis</taxon>
    </lineage>
</organism>
<dbReference type="GO" id="GO:0046872">
    <property type="term" value="F:metal ion binding"/>
    <property type="evidence" value="ECO:0007669"/>
    <property type="project" value="UniProtKB-KW"/>
</dbReference>
<evidence type="ECO:0000256" key="1">
    <source>
        <dbReference type="ARBA" id="ARBA00022723"/>
    </source>
</evidence>
<dbReference type="Proteomes" id="UP000324897">
    <property type="component" value="Unassembled WGS sequence"/>
</dbReference>
<dbReference type="InterPro" id="IPR044861">
    <property type="entry name" value="IPNS-like_FE2OG_OXY"/>
</dbReference>
<dbReference type="AlphaFoldDB" id="A0A5J9TU82"/>
<sequence length="71" mass="7905">MAIRATYIHSTMPKSMSTNVNWYPPCPDPSLTMGLLPHCDRPFLTVLSQGDVSGLQAKHRGRLFGIHLDLI</sequence>
<dbReference type="InterPro" id="IPR050295">
    <property type="entry name" value="Plant_2OG-oxidoreductases"/>
</dbReference>
<evidence type="ECO:0000259" key="3">
    <source>
        <dbReference type="Pfam" id="PF03171"/>
    </source>
</evidence>
<comment type="caution">
    <text evidence="4">The sequence shown here is derived from an EMBL/GenBank/DDBJ whole genome shotgun (WGS) entry which is preliminary data.</text>
</comment>
<reference evidence="4 5" key="1">
    <citation type="journal article" date="2019" name="Sci. Rep.">
        <title>A high-quality genome of Eragrostis curvula grass provides insights into Poaceae evolution and supports new strategies to enhance forage quality.</title>
        <authorList>
            <person name="Carballo J."/>
            <person name="Santos B.A.C.M."/>
            <person name="Zappacosta D."/>
            <person name="Garbus I."/>
            <person name="Selva J.P."/>
            <person name="Gallo C.A."/>
            <person name="Diaz A."/>
            <person name="Albertini E."/>
            <person name="Caccamo M."/>
            <person name="Echenique V."/>
        </authorList>
    </citation>
    <scope>NUCLEOTIDE SEQUENCE [LARGE SCALE GENOMIC DNA]</scope>
    <source>
        <strain evidence="5">cv. Victoria</strain>
        <tissue evidence="4">Leaf</tissue>
    </source>
</reference>
<evidence type="ECO:0000313" key="5">
    <source>
        <dbReference type="Proteomes" id="UP000324897"/>
    </source>
</evidence>